<dbReference type="EMBL" id="CP036428">
    <property type="protein sequence ID" value="QDV39414.1"/>
    <property type="molecule type" value="Genomic_DNA"/>
</dbReference>
<organism evidence="1 2">
    <name type="scientific">Tautonia plasticadhaerens</name>
    <dbReference type="NCBI Taxonomy" id="2527974"/>
    <lineage>
        <taxon>Bacteria</taxon>
        <taxon>Pseudomonadati</taxon>
        <taxon>Planctomycetota</taxon>
        <taxon>Planctomycetia</taxon>
        <taxon>Isosphaerales</taxon>
        <taxon>Isosphaeraceae</taxon>
        <taxon>Tautonia</taxon>
    </lineage>
</organism>
<keyword evidence="2" id="KW-1185">Reference proteome</keyword>
<keyword evidence="1" id="KW-0614">Plasmid</keyword>
<reference evidence="1 2" key="1">
    <citation type="submission" date="2019-02" db="EMBL/GenBank/DDBJ databases">
        <title>Deep-cultivation of Planctomycetes and their phenomic and genomic characterization uncovers novel biology.</title>
        <authorList>
            <person name="Wiegand S."/>
            <person name="Jogler M."/>
            <person name="Boedeker C."/>
            <person name="Pinto D."/>
            <person name="Vollmers J."/>
            <person name="Rivas-Marin E."/>
            <person name="Kohn T."/>
            <person name="Peeters S.H."/>
            <person name="Heuer A."/>
            <person name="Rast P."/>
            <person name="Oberbeckmann S."/>
            <person name="Bunk B."/>
            <person name="Jeske O."/>
            <person name="Meyerdierks A."/>
            <person name="Storesund J.E."/>
            <person name="Kallscheuer N."/>
            <person name="Luecker S."/>
            <person name="Lage O.M."/>
            <person name="Pohl T."/>
            <person name="Merkel B.J."/>
            <person name="Hornburger P."/>
            <person name="Mueller R.-W."/>
            <person name="Bruemmer F."/>
            <person name="Labrenz M."/>
            <person name="Spormann A.M."/>
            <person name="Op den Camp H."/>
            <person name="Overmann J."/>
            <person name="Amann R."/>
            <person name="Jetten M.S.M."/>
            <person name="Mascher T."/>
            <person name="Medema M.H."/>
            <person name="Devos D.P."/>
            <person name="Kaster A.-K."/>
            <person name="Ovreas L."/>
            <person name="Rohde M."/>
            <person name="Galperin M.Y."/>
            <person name="Jogler C."/>
        </authorList>
    </citation>
    <scope>NUCLEOTIDE SEQUENCE [LARGE SCALE GENOMIC DNA]</scope>
    <source>
        <strain evidence="1 2">ElP</strain>
        <plasmid evidence="2">pelp_2</plasmid>
    </source>
</reference>
<gene>
    <name evidence="1" type="ORF">ElP_73810</name>
</gene>
<evidence type="ECO:0000313" key="1">
    <source>
        <dbReference type="EMBL" id="QDV39414.1"/>
    </source>
</evidence>
<sequence>MIWLVFWSFMIALTPVALGPAWKLNSAIGRRIGLIFSRVFEGSGAMEVSTSTELRSILVCHPDGWQNSVPEYRAVLGTNPSRAVGGRIANDNRDALPEDFAAELTHESTGCGRYLMLPFWLADPDLDRGFGTGEHGHRHGMT</sequence>
<protein>
    <submittedName>
        <fullName evidence="1">Uncharacterized protein</fullName>
    </submittedName>
</protein>
<dbReference type="AlphaFoldDB" id="A0A518HF02"/>
<evidence type="ECO:0000313" key="2">
    <source>
        <dbReference type="Proteomes" id="UP000317835"/>
    </source>
</evidence>
<name>A0A518HF02_9BACT</name>
<dbReference type="Proteomes" id="UP000317835">
    <property type="component" value="Plasmid pElP_2"/>
</dbReference>
<geneLocation type="plasmid" evidence="2">
    <name>pelp_2</name>
</geneLocation>
<proteinExistence type="predicted"/>
<accession>A0A518HF02</accession>
<dbReference type="KEGG" id="tpla:ElP_73810"/>
<dbReference type="RefSeq" id="WP_145279639.1">
    <property type="nucleotide sequence ID" value="NZ_CP036428.1"/>
</dbReference>